<dbReference type="InterPro" id="IPR014729">
    <property type="entry name" value="Rossmann-like_a/b/a_fold"/>
</dbReference>
<dbReference type="PANTHER" id="PTHR46268">
    <property type="entry name" value="STRESS RESPONSE PROTEIN NHAX"/>
    <property type="match status" value="1"/>
</dbReference>
<dbReference type="SUPFAM" id="SSF52402">
    <property type="entry name" value="Adenine nucleotide alpha hydrolases-like"/>
    <property type="match status" value="2"/>
</dbReference>
<name>A0A7Z0WLE7_9PSEU</name>
<proteinExistence type="inferred from homology"/>
<feature type="domain" description="UspA" evidence="4">
    <location>
        <begin position="9"/>
        <end position="152"/>
    </location>
</feature>
<keyword evidence="3" id="KW-0067">ATP-binding</keyword>
<feature type="domain" description="UspA" evidence="4">
    <location>
        <begin position="167"/>
        <end position="304"/>
    </location>
</feature>
<dbReference type="Proteomes" id="UP000185696">
    <property type="component" value="Unassembled WGS sequence"/>
</dbReference>
<dbReference type="Gene3D" id="3.40.50.620">
    <property type="entry name" value="HUPs"/>
    <property type="match status" value="2"/>
</dbReference>
<evidence type="ECO:0000313" key="6">
    <source>
        <dbReference type="Proteomes" id="UP000185696"/>
    </source>
</evidence>
<dbReference type="InterPro" id="IPR006015">
    <property type="entry name" value="Universal_stress_UspA"/>
</dbReference>
<evidence type="ECO:0000256" key="2">
    <source>
        <dbReference type="ARBA" id="ARBA00022741"/>
    </source>
</evidence>
<dbReference type="Pfam" id="PF00582">
    <property type="entry name" value="Usp"/>
    <property type="match status" value="2"/>
</dbReference>
<dbReference type="PANTHER" id="PTHR46268:SF27">
    <property type="entry name" value="UNIVERSAL STRESS PROTEIN RV2623"/>
    <property type="match status" value="1"/>
</dbReference>
<dbReference type="GO" id="GO:0005524">
    <property type="term" value="F:ATP binding"/>
    <property type="evidence" value="ECO:0007669"/>
    <property type="project" value="UniProtKB-KW"/>
</dbReference>
<comment type="similarity">
    <text evidence="1">Belongs to the universal stress protein A family.</text>
</comment>
<dbReference type="EMBL" id="MSIF01000007">
    <property type="protein sequence ID" value="OLF10168.1"/>
    <property type="molecule type" value="Genomic_DNA"/>
</dbReference>
<evidence type="ECO:0000256" key="3">
    <source>
        <dbReference type="ARBA" id="ARBA00022840"/>
    </source>
</evidence>
<keyword evidence="6" id="KW-1185">Reference proteome</keyword>
<protein>
    <recommendedName>
        <fullName evidence="4">UspA domain-containing protein</fullName>
    </recommendedName>
</protein>
<evidence type="ECO:0000256" key="1">
    <source>
        <dbReference type="ARBA" id="ARBA00008791"/>
    </source>
</evidence>
<dbReference type="AlphaFoldDB" id="A0A7Z0WLE7"/>
<reference evidence="5 6" key="1">
    <citation type="submission" date="2016-12" db="EMBL/GenBank/DDBJ databases">
        <title>The draft genome sequence of Actinophytocola xinjiangensis.</title>
        <authorList>
            <person name="Wang W."/>
            <person name="Yuan L."/>
        </authorList>
    </citation>
    <scope>NUCLEOTIDE SEQUENCE [LARGE SCALE GENOMIC DNA]</scope>
    <source>
        <strain evidence="5 6">CGMCC 4.4663</strain>
    </source>
</reference>
<evidence type="ECO:0000259" key="4">
    <source>
        <dbReference type="Pfam" id="PF00582"/>
    </source>
</evidence>
<dbReference type="InterPro" id="IPR006016">
    <property type="entry name" value="UspA"/>
</dbReference>
<dbReference type="RefSeq" id="WP_075133889.1">
    <property type="nucleotide sequence ID" value="NZ_MSIF01000007.1"/>
</dbReference>
<dbReference type="OrthoDB" id="3404132at2"/>
<evidence type="ECO:0000313" key="5">
    <source>
        <dbReference type="EMBL" id="OLF10168.1"/>
    </source>
</evidence>
<keyword evidence="2" id="KW-0547">Nucleotide-binding</keyword>
<sequence length="306" mass="32301">MAEQAREPRVIAGYDGSESARTAVTWAAREAASRGLGLTVVQVVDWPVSDSPPPAVRLMPPAGTLLDDDTLRNQAERQVAEVTDEARQTWPGLVVGGVVEFGRAAETLVRMVGEEDLVVIGSSGRTALPRMLLGSTAAELVHTCQRPVVVVRDAKDPSDIAGQVAGRVVVGVDGSSTSERAIGFAFDFAARHGHELVAVYAWSNLPLEAMEPMGVWDQDPAEVGKEAEILLAESLAGFQERFPEVSVRREVLFDRPAHALVAQADGAALLVVGSHGRGAVRSVIVGSVSHAVIYHAPCPVAVVRGG</sequence>
<organism evidence="5 6">
    <name type="scientific">Actinophytocola xinjiangensis</name>
    <dbReference type="NCBI Taxonomy" id="485602"/>
    <lineage>
        <taxon>Bacteria</taxon>
        <taxon>Bacillati</taxon>
        <taxon>Actinomycetota</taxon>
        <taxon>Actinomycetes</taxon>
        <taxon>Pseudonocardiales</taxon>
        <taxon>Pseudonocardiaceae</taxon>
    </lineage>
</organism>
<accession>A0A7Z0WLE7</accession>
<dbReference type="PRINTS" id="PR01438">
    <property type="entry name" value="UNVRSLSTRESS"/>
</dbReference>
<comment type="caution">
    <text evidence="5">The sequence shown here is derived from an EMBL/GenBank/DDBJ whole genome shotgun (WGS) entry which is preliminary data.</text>
</comment>
<gene>
    <name evidence="5" type="ORF">BLA60_17130</name>
</gene>